<dbReference type="Proteomes" id="UP000682733">
    <property type="component" value="Unassembled WGS sequence"/>
</dbReference>
<reference evidence="2" key="1">
    <citation type="submission" date="2021-02" db="EMBL/GenBank/DDBJ databases">
        <authorList>
            <person name="Nowell W R."/>
        </authorList>
    </citation>
    <scope>NUCLEOTIDE SEQUENCE</scope>
</reference>
<name>A0A8S2EB44_9BILA</name>
<accession>A0A8S2EB44</accession>
<feature type="compositionally biased region" description="Polar residues" evidence="1">
    <location>
        <begin position="96"/>
        <end position="109"/>
    </location>
</feature>
<dbReference type="EMBL" id="CAJOBA010034567">
    <property type="protein sequence ID" value="CAF3987909.1"/>
    <property type="molecule type" value="Genomic_DNA"/>
</dbReference>
<feature type="non-terminal residue" evidence="2">
    <location>
        <position position="1"/>
    </location>
</feature>
<gene>
    <name evidence="2" type="ORF">OVA965_LOCUS22851</name>
    <name evidence="3" type="ORF">TMI583_LOCUS23564</name>
</gene>
<dbReference type="EMBL" id="CAJNOK010013042">
    <property type="protein sequence ID" value="CAF1176747.1"/>
    <property type="molecule type" value="Genomic_DNA"/>
</dbReference>
<dbReference type="AlphaFoldDB" id="A0A8S2EB44"/>
<feature type="region of interest" description="Disordered" evidence="1">
    <location>
        <begin position="76"/>
        <end position="125"/>
    </location>
</feature>
<evidence type="ECO:0000313" key="2">
    <source>
        <dbReference type="EMBL" id="CAF1176747.1"/>
    </source>
</evidence>
<protein>
    <submittedName>
        <fullName evidence="2">Uncharacterized protein</fullName>
    </submittedName>
</protein>
<evidence type="ECO:0000313" key="3">
    <source>
        <dbReference type="EMBL" id="CAF3987909.1"/>
    </source>
</evidence>
<sequence length="149" mass="16883">MFIELLIRISGYPNMSVNVSATIQNPHNSNDLMRPVGLSDVQSCRQSDELQNQLINSLSFQPQPYTREFVRKQLQNTINSRQKPSKDMQNKGENKSIGSPNPNTFSIQCNNNVPNPLSNNLEPNQKGAYFRNQLSNSRTQSCRQPKNSS</sequence>
<feature type="compositionally biased region" description="Low complexity" evidence="1">
    <location>
        <begin position="110"/>
        <end position="124"/>
    </location>
</feature>
<comment type="caution">
    <text evidence="2">The sequence shown here is derived from an EMBL/GenBank/DDBJ whole genome shotgun (WGS) entry which is preliminary data.</text>
</comment>
<proteinExistence type="predicted"/>
<evidence type="ECO:0000256" key="1">
    <source>
        <dbReference type="SAM" id="MobiDB-lite"/>
    </source>
</evidence>
<feature type="compositionally biased region" description="Basic and acidic residues" evidence="1">
    <location>
        <begin position="84"/>
        <end position="94"/>
    </location>
</feature>
<organism evidence="2 4">
    <name type="scientific">Didymodactylos carnosus</name>
    <dbReference type="NCBI Taxonomy" id="1234261"/>
    <lineage>
        <taxon>Eukaryota</taxon>
        <taxon>Metazoa</taxon>
        <taxon>Spiralia</taxon>
        <taxon>Gnathifera</taxon>
        <taxon>Rotifera</taxon>
        <taxon>Eurotatoria</taxon>
        <taxon>Bdelloidea</taxon>
        <taxon>Philodinida</taxon>
        <taxon>Philodinidae</taxon>
        <taxon>Didymodactylos</taxon>
    </lineage>
</organism>
<evidence type="ECO:0000313" key="4">
    <source>
        <dbReference type="Proteomes" id="UP000677228"/>
    </source>
</evidence>
<dbReference type="Proteomes" id="UP000677228">
    <property type="component" value="Unassembled WGS sequence"/>
</dbReference>